<organism evidence="1 2">
    <name type="scientific">Schistosoma margrebowiei</name>
    <dbReference type="NCBI Taxonomy" id="48269"/>
    <lineage>
        <taxon>Eukaryota</taxon>
        <taxon>Metazoa</taxon>
        <taxon>Spiralia</taxon>
        <taxon>Lophotrochozoa</taxon>
        <taxon>Platyhelminthes</taxon>
        <taxon>Trematoda</taxon>
        <taxon>Digenea</taxon>
        <taxon>Strigeidida</taxon>
        <taxon>Schistosomatoidea</taxon>
        <taxon>Schistosomatidae</taxon>
        <taxon>Schistosoma</taxon>
    </lineage>
</organism>
<dbReference type="Proteomes" id="UP000277204">
    <property type="component" value="Unassembled WGS sequence"/>
</dbReference>
<evidence type="ECO:0000313" key="2">
    <source>
        <dbReference type="Proteomes" id="UP000277204"/>
    </source>
</evidence>
<proteinExistence type="predicted"/>
<evidence type="ECO:0000313" key="1">
    <source>
        <dbReference type="EMBL" id="VDO86458.1"/>
    </source>
</evidence>
<name>A0A183M0A1_9TREM</name>
<accession>A0A183M0A1</accession>
<sequence length="47" mass="5025">MVGGSRKETMDLSFILLGTSQQAVEVILKEPVLLGVSDPVLPSRITV</sequence>
<dbReference type="EMBL" id="UZAI01004483">
    <property type="protein sequence ID" value="VDO86458.1"/>
    <property type="molecule type" value="Genomic_DNA"/>
</dbReference>
<keyword evidence="2" id="KW-1185">Reference proteome</keyword>
<gene>
    <name evidence="1" type="ORF">SMRZ_LOCUS9476</name>
</gene>
<protein>
    <submittedName>
        <fullName evidence="1">Uncharacterized protein</fullName>
    </submittedName>
</protein>
<reference evidence="1 2" key="1">
    <citation type="submission" date="2018-11" db="EMBL/GenBank/DDBJ databases">
        <authorList>
            <consortium name="Pathogen Informatics"/>
        </authorList>
    </citation>
    <scope>NUCLEOTIDE SEQUENCE [LARGE SCALE GENOMIC DNA]</scope>
    <source>
        <strain evidence="1 2">Zambia</strain>
    </source>
</reference>
<dbReference type="AlphaFoldDB" id="A0A183M0A1"/>